<reference evidence="2" key="1">
    <citation type="journal article" date="2023" name="Nat. Plants">
        <title>Single-cell RNA sequencing provides a high-resolution roadmap for understanding the multicellular compartmentation of specialized metabolism.</title>
        <authorList>
            <person name="Sun S."/>
            <person name="Shen X."/>
            <person name="Li Y."/>
            <person name="Li Y."/>
            <person name="Wang S."/>
            <person name="Li R."/>
            <person name="Zhang H."/>
            <person name="Shen G."/>
            <person name="Guo B."/>
            <person name="Wei J."/>
            <person name="Xu J."/>
            <person name="St-Pierre B."/>
            <person name="Chen S."/>
            <person name="Sun C."/>
        </authorList>
    </citation>
    <scope>NUCLEOTIDE SEQUENCE [LARGE SCALE GENOMIC DNA]</scope>
</reference>
<proteinExistence type="predicted"/>
<gene>
    <name evidence="1" type="ORF">M9H77_32528</name>
</gene>
<evidence type="ECO:0000313" key="1">
    <source>
        <dbReference type="EMBL" id="KAI5655341.1"/>
    </source>
</evidence>
<accession>A0ACC0A449</accession>
<protein>
    <submittedName>
        <fullName evidence="1">Uncharacterized protein</fullName>
    </submittedName>
</protein>
<name>A0ACC0A449_CATRO</name>
<evidence type="ECO:0000313" key="2">
    <source>
        <dbReference type="Proteomes" id="UP001060085"/>
    </source>
</evidence>
<keyword evidence="2" id="KW-1185">Reference proteome</keyword>
<comment type="caution">
    <text evidence="1">The sequence shown here is derived from an EMBL/GenBank/DDBJ whole genome shotgun (WGS) entry which is preliminary data.</text>
</comment>
<dbReference type="EMBL" id="CM044707">
    <property type="protein sequence ID" value="KAI5655341.1"/>
    <property type="molecule type" value="Genomic_DNA"/>
</dbReference>
<sequence length="428" mass="46881">MKPKIVSKPKLYGPLVPEVKAHIDKVSQRYQQIPEPEQEGGPKPVKHLRPRIRHRFALRIASGGKLDTDNKILKIHDMMGKICALLVISILVLILVSSADVEVSGTSNNATDTKKVETNGGNDKIADPKTKAKDEVGSGSKEKVGINTNEVDKNNASKPLEVKDGGDEQKKVNDLSSGKADDKVKEGSDLDKKATLPPLRKEGLSGEECDSSSNSCTIKEKALVACLRVPGNESPDLSLLIQNKGKETVRVSITAPSFVQLEKNQIQLQEKENNKVKVSIGKGGDNNTIILTVGTSKCVLDFKDLITQGSSKDNNSKPQFEFTNILKSRSSISFILFAVSLIVASIWILISYRRKYFAKKGSRYEMIDMELPVVSDTKREADSNDGWDNSWDDDWDDEEAPKTPSMPVTPSLSSKENNTSGDSVVECS</sequence>
<dbReference type="Proteomes" id="UP001060085">
    <property type="component" value="Linkage Group LG07"/>
</dbReference>
<organism evidence="1 2">
    <name type="scientific">Catharanthus roseus</name>
    <name type="common">Madagascar periwinkle</name>
    <name type="synonym">Vinca rosea</name>
    <dbReference type="NCBI Taxonomy" id="4058"/>
    <lineage>
        <taxon>Eukaryota</taxon>
        <taxon>Viridiplantae</taxon>
        <taxon>Streptophyta</taxon>
        <taxon>Embryophyta</taxon>
        <taxon>Tracheophyta</taxon>
        <taxon>Spermatophyta</taxon>
        <taxon>Magnoliopsida</taxon>
        <taxon>eudicotyledons</taxon>
        <taxon>Gunneridae</taxon>
        <taxon>Pentapetalae</taxon>
        <taxon>asterids</taxon>
        <taxon>lamiids</taxon>
        <taxon>Gentianales</taxon>
        <taxon>Apocynaceae</taxon>
        <taxon>Rauvolfioideae</taxon>
        <taxon>Vinceae</taxon>
        <taxon>Catharanthinae</taxon>
        <taxon>Catharanthus</taxon>
    </lineage>
</organism>